<dbReference type="OrthoDB" id="7165168at2"/>
<evidence type="ECO:0000313" key="5">
    <source>
        <dbReference type="Proteomes" id="UP000291591"/>
    </source>
</evidence>
<keyword evidence="5" id="KW-1185">Reference proteome</keyword>
<dbReference type="PANTHER" id="PTHR32332:SF38">
    <property type="entry name" value="MONOOXYGENASE RV1533-RELATED"/>
    <property type="match status" value="1"/>
</dbReference>
<accession>A0A4Q7V141</accession>
<name>A0A4Q7V141_PSEST</name>
<proteinExistence type="predicted"/>
<dbReference type="InterPro" id="IPR004136">
    <property type="entry name" value="NMO"/>
</dbReference>
<gene>
    <name evidence="4" type="ORF">EV383_4046</name>
</gene>
<evidence type="ECO:0000313" key="4">
    <source>
        <dbReference type="EMBL" id="RZT87138.1"/>
    </source>
</evidence>
<protein>
    <submittedName>
        <fullName evidence="4">NAD(P)H-dependent flavin oxidoreductase YrpB (Nitropropane dioxygenase family)</fullName>
    </submittedName>
</protein>
<comment type="caution">
    <text evidence="4">The sequence shown here is derived from an EMBL/GenBank/DDBJ whole genome shotgun (WGS) entry which is preliminary data.</text>
</comment>
<dbReference type="RefSeq" id="WP_130291327.1">
    <property type="nucleotide sequence ID" value="NZ_SHKL01000001.1"/>
</dbReference>
<keyword evidence="2" id="KW-0288">FMN</keyword>
<dbReference type="GO" id="GO:0051213">
    <property type="term" value="F:dioxygenase activity"/>
    <property type="evidence" value="ECO:0007669"/>
    <property type="project" value="UniProtKB-KW"/>
</dbReference>
<dbReference type="Pfam" id="PF03060">
    <property type="entry name" value="NMO"/>
    <property type="match status" value="1"/>
</dbReference>
<keyword evidence="3" id="KW-0560">Oxidoreductase</keyword>
<organism evidence="4 5">
    <name type="scientific">Pseudonocardia sediminis</name>
    <dbReference type="NCBI Taxonomy" id="1397368"/>
    <lineage>
        <taxon>Bacteria</taxon>
        <taxon>Bacillati</taxon>
        <taxon>Actinomycetota</taxon>
        <taxon>Actinomycetes</taxon>
        <taxon>Pseudonocardiales</taxon>
        <taxon>Pseudonocardiaceae</taxon>
        <taxon>Pseudonocardia</taxon>
    </lineage>
</organism>
<dbReference type="EMBL" id="SHKL01000001">
    <property type="protein sequence ID" value="RZT87138.1"/>
    <property type="molecule type" value="Genomic_DNA"/>
</dbReference>
<dbReference type="Proteomes" id="UP000291591">
    <property type="component" value="Unassembled WGS sequence"/>
</dbReference>
<keyword evidence="4" id="KW-0223">Dioxygenase</keyword>
<dbReference type="Gene3D" id="3.20.20.70">
    <property type="entry name" value="Aldolase class I"/>
    <property type="match status" value="1"/>
</dbReference>
<evidence type="ECO:0000256" key="2">
    <source>
        <dbReference type="ARBA" id="ARBA00022643"/>
    </source>
</evidence>
<dbReference type="CDD" id="cd04730">
    <property type="entry name" value="NPD_like"/>
    <property type="match status" value="1"/>
</dbReference>
<dbReference type="PANTHER" id="PTHR32332">
    <property type="entry name" value="2-NITROPROPANE DIOXYGENASE"/>
    <property type="match status" value="1"/>
</dbReference>
<keyword evidence="1" id="KW-0285">Flavoprotein</keyword>
<sequence length="378" mass="39992">MRTPICDLLGCEVPIFAFSHCRDVVAAVTRAGGFGVLGASTGSPEQLEVELAWLDEHTGGRPYGVDVIVPSTYDERAEVPPAELEAMIPEEHRAFQDRLLAEAGVAELPADERARLRAELAAGRGGMTPDGARRLVAVALAHRNVRMVVSALGAPPPDVVEDLKAHDVVVGALCGKASHARRQIEAGVQVVVAQGTEAGGHTGEISTLVLVPEVVAVVGDRAAVLAAGGISHGSQIAASLAMGAQGVWCGTIWLGTRESELDDFERTALYATPTEGTARRRARTGKTVRMTRSELSEAWERPGSPGYLPTPLQGVLYNEAHARVVRARRGDLWSFPAGQSVGAVTGESSVGDVMFRLQSEYGEAVERLAALDTRENLS</sequence>
<evidence type="ECO:0000256" key="1">
    <source>
        <dbReference type="ARBA" id="ARBA00022630"/>
    </source>
</evidence>
<dbReference type="AlphaFoldDB" id="A0A4Q7V141"/>
<dbReference type="InterPro" id="IPR013785">
    <property type="entry name" value="Aldolase_TIM"/>
</dbReference>
<evidence type="ECO:0000256" key="3">
    <source>
        <dbReference type="ARBA" id="ARBA00023002"/>
    </source>
</evidence>
<dbReference type="SUPFAM" id="SSF51412">
    <property type="entry name" value="Inosine monophosphate dehydrogenase (IMPDH)"/>
    <property type="match status" value="1"/>
</dbReference>
<reference evidence="4 5" key="1">
    <citation type="submission" date="2019-02" db="EMBL/GenBank/DDBJ databases">
        <title>Sequencing the genomes of 1000 actinobacteria strains.</title>
        <authorList>
            <person name="Klenk H.-P."/>
        </authorList>
    </citation>
    <scope>NUCLEOTIDE SEQUENCE [LARGE SCALE GENOMIC DNA]</scope>
    <source>
        <strain evidence="4 5">DSM 45779</strain>
    </source>
</reference>
<dbReference type="GO" id="GO:0018580">
    <property type="term" value="F:nitronate monooxygenase activity"/>
    <property type="evidence" value="ECO:0007669"/>
    <property type="project" value="InterPro"/>
</dbReference>